<protein>
    <submittedName>
        <fullName evidence="2">Uncharacterized protein</fullName>
    </submittedName>
</protein>
<evidence type="ECO:0000313" key="3">
    <source>
        <dbReference type="Proteomes" id="UP000328092"/>
    </source>
</evidence>
<dbReference type="AlphaFoldDB" id="A0A508TQ64"/>
<dbReference type="RefSeq" id="WP_139863057.1">
    <property type="nucleotide sequence ID" value="NZ_CAADFC020000028.1"/>
</dbReference>
<proteinExistence type="predicted"/>
<sequence>MVMIKCEGSIMPTILDMLYREFCRARLAEMRKALLIPVDSDDILQAPREDGDPSDAGDQANDWATKELPITG</sequence>
<evidence type="ECO:0000256" key="1">
    <source>
        <dbReference type="SAM" id="MobiDB-lite"/>
    </source>
</evidence>
<comment type="caution">
    <text evidence="2">The sequence shown here is derived from an EMBL/GenBank/DDBJ whole genome shotgun (WGS) entry which is preliminary data.</text>
</comment>
<evidence type="ECO:0000313" key="2">
    <source>
        <dbReference type="EMBL" id="VIO76318.1"/>
    </source>
</evidence>
<feature type="region of interest" description="Disordered" evidence="1">
    <location>
        <begin position="43"/>
        <end position="72"/>
    </location>
</feature>
<name>A0A508TQ64_9BRAD</name>
<gene>
    <name evidence="2" type="ORF">CI1B_63480</name>
</gene>
<dbReference type="Proteomes" id="UP000328092">
    <property type="component" value="Unassembled WGS sequence"/>
</dbReference>
<accession>A0A508TQ64</accession>
<reference evidence="2" key="1">
    <citation type="submission" date="2019-02" db="EMBL/GenBank/DDBJ databases">
        <authorList>
            <person name="Pothier F.J."/>
        </authorList>
    </citation>
    <scope>NUCLEOTIDE SEQUENCE</scope>
    <source>
        <strain evidence="2">CI-1B</strain>
    </source>
</reference>
<dbReference type="EMBL" id="CAADFC020000028">
    <property type="protein sequence ID" value="VIO76318.1"/>
    <property type="molecule type" value="Genomic_DNA"/>
</dbReference>
<organism evidence="2 3">
    <name type="scientific">Bradyrhizobium ivorense</name>
    <dbReference type="NCBI Taxonomy" id="2511166"/>
    <lineage>
        <taxon>Bacteria</taxon>
        <taxon>Pseudomonadati</taxon>
        <taxon>Pseudomonadota</taxon>
        <taxon>Alphaproteobacteria</taxon>
        <taxon>Hyphomicrobiales</taxon>
        <taxon>Nitrobacteraceae</taxon>
        <taxon>Bradyrhizobium</taxon>
    </lineage>
</organism>
<keyword evidence="3" id="KW-1185">Reference proteome</keyword>
<dbReference type="OrthoDB" id="8251421at2"/>